<sequence length="1163" mass="113293">MAHPTAASAPPPAAGAAVSPFAAAAAAAASGGFLSQFGSWDSPTNVGGGGGGGGSFFAAAGQHPFALASLQHQHQTHQRLGLQQPQPHHPPFSQPSDGRPFSGGALLLGSSGSGGGSGSLPSDLASLSLGTSDGSSASSFGHQPHNHHRQPGQSCSPGLRLAPSLAPSGPPFGLPSPGRGGGGGGRGGGASSCGGSCGLPPFAALMQPAAGGGSPPPPPPLRAASAGALLRCASADAAAGFASAQQQLCQQQLQLGRAATQMLPGRCVTGAAGGLPQHRLADCGGGCYIAATAPQFPPVFDMKSLAATLSQVQAGTGDVRRVLAACTFRPRLPGLTKLVSNLTKDGNWAKALELYESLDAVGVRPDTTITNAAISACDKGGQWEAALALFRRMADAGMGRDAITYSAVISALSKGRQWGLAIDVFNHMVFEGVECDAVTCCSLITALDKGGQWQMAEQVFRLMYACDPSLAPLLEGMGDTPCGAGAAAAASVQGAFSLAALDALSGGGGGGGSGGGAGAPDAAAALPPAEELAAALVAGAAAAPPGTPPAVTRGERRDGFGRGGSASPPPPPPPPPLLPGSPPACGAGGDGGPAAGGEPHRGGGSIWRAAAAAAGGGGHSPEPGQPPLPAAGQPPAFSPLRPPLAPSPAPPPPAGPPRPAGDAPPSPPPAPAAAPAPPQRPLERSPSGGAGLARSGSGGLSRAGSISAKKASPNRVCCNALLASYARAAPAQWRRALALLRGMWACGGELTPDIVSYNTAIKAAGAAARADEAFSLFHQMRSRGIEPTAATFGALLAVASEAGAWGRVAEAWGALQASGLPVHVGCANTYLTALVKLGDWPAAFQLLSAMRACGGALKPNVATYNALIAGCAEAGHAGAALNLFEELLSCGLAPNHATLAAAAAAHARAGDWPRAGEALRAMHNPAAAPGFGAAGNGGGSGGGGSGSGSGAGGAAPPPASAYGPLFGVLEEAALGAEAGGADRAAACARAVELYSLLLNQGVPPDAPLYEQASPRALWAGRARIIATFAACGAPAMVLRLALTLVDRRWPLSPATLCRALDAAAAQRAWGAAPRLLRGALDACGARAPAAALRALLLRCAGEQAWGAAEEIIQCCADGGQLDAVASGLPGHCLAIPRAAASDGGGGGPDGGDDGADGDGGGAC</sequence>
<evidence type="ECO:0000256" key="1">
    <source>
        <dbReference type="ARBA" id="ARBA00007626"/>
    </source>
</evidence>
<feature type="compositionally biased region" description="Low complexity" evidence="4">
    <location>
        <begin position="542"/>
        <end position="552"/>
    </location>
</feature>
<evidence type="ECO:0000313" key="5">
    <source>
        <dbReference type="EMBL" id="GBF93674.1"/>
    </source>
</evidence>
<dbReference type="OrthoDB" id="185373at2759"/>
<dbReference type="InParanoid" id="A0A2V0P1D6"/>
<dbReference type="InterPro" id="IPR011990">
    <property type="entry name" value="TPR-like_helical_dom_sf"/>
</dbReference>
<feature type="repeat" description="PPR" evidence="3">
    <location>
        <begin position="753"/>
        <end position="787"/>
    </location>
</feature>
<dbReference type="Proteomes" id="UP000247498">
    <property type="component" value="Unassembled WGS sequence"/>
</dbReference>
<dbReference type="PANTHER" id="PTHR47447">
    <property type="entry name" value="OS03G0856100 PROTEIN"/>
    <property type="match status" value="1"/>
</dbReference>
<feature type="region of interest" description="Disordered" evidence="4">
    <location>
        <begin position="542"/>
        <end position="706"/>
    </location>
</feature>
<dbReference type="EMBL" id="BDRX01000043">
    <property type="protein sequence ID" value="GBF93674.1"/>
    <property type="molecule type" value="Genomic_DNA"/>
</dbReference>
<proteinExistence type="inferred from homology"/>
<feature type="region of interest" description="Disordered" evidence="4">
    <location>
        <begin position="70"/>
        <end position="190"/>
    </location>
</feature>
<feature type="region of interest" description="Disordered" evidence="4">
    <location>
        <begin position="1143"/>
        <end position="1163"/>
    </location>
</feature>
<dbReference type="Gene3D" id="1.25.40.10">
    <property type="entry name" value="Tetratricopeptide repeat domain"/>
    <property type="match status" value="3"/>
</dbReference>
<dbReference type="PANTHER" id="PTHR47447:SF17">
    <property type="entry name" value="OS12G0638900 PROTEIN"/>
    <property type="match status" value="1"/>
</dbReference>
<feature type="repeat" description="PPR" evidence="3">
    <location>
        <begin position="366"/>
        <end position="400"/>
    </location>
</feature>
<reference evidence="5 6" key="1">
    <citation type="journal article" date="2018" name="Sci. Rep.">
        <title>Raphidocelis subcapitata (=Pseudokirchneriella subcapitata) provides an insight into genome evolution and environmental adaptations in the Sphaeropleales.</title>
        <authorList>
            <person name="Suzuki S."/>
            <person name="Yamaguchi H."/>
            <person name="Nakajima N."/>
            <person name="Kawachi M."/>
        </authorList>
    </citation>
    <scope>NUCLEOTIDE SEQUENCE [LARGE SCALE GENOMIC DNA]</scope>
    <source>
        <strain evidence="5 6">NIES-35</strain>
    </source>
</reference>
<dbReference type="AlphaFoldDB" id="A0A2V0P1D6"/>
<gene>
    <name evidence="5" type="ORF">Rsub_06777</name>
</gene>
<feature type="repeat" description="PPR" evidence="3">
    <location>
        <begin position="860"/>
        <end position="894"/>
    </location>
</feature>
<comment type="caution">
    <text evidence="5">The sequence shown here is derived from an EMBL/GenBank/DDBJ whole genome shotgun (WGS) entry which is preliminary data.</text>
</comment>
<dbReference type="InterPro" id="IPR002885">
    <property type="entry name" value="PPR_rpt"/>
</dbReference>
<feature type="repeat" description="PPR" evidence="3">
    <location>
        <begin position="401"/>
        <end position="435"/>
    </location>
</feature>
<feature type="compositionally biased region" description="Gly residues" evidence="4">
    <location>
        <begin position="178"/>
        <end position="190"/>
    </location>
</feature>
<evidence type="ECO:0000313" key="6">
    <source>
        <dbReference type="Proteomes" id="UP000247498"/>
    </source>
</evidence>
<feature type="compositionally biased region" description="Pro residues" evidence="4">
    <location>
        <begin position="567"/>
        <end position="582"/>
    </location>
</feature>
<feature type="compositionally biased region" description="Gly residues" evidence="4">
    <location>
        <begin position="586"/>
        <end position="595"/>
    </location>
</feature>
<dbReference type="STRING" id="307507.A0A2V0P1D6"/>
<name>A0A2V0P1D6_9CHLO</name>
<organism evidence="5 6">
    <name type="scientific">Raphidocelis subcapitata</name>
    <dbReference type="NCBI Taxonomy" id="307507"/>
    <lineage>
        <taxon>Eukaryota</taxon>
        <taxon>Viridiplantae</taxon>
        <taxon>Chlorophyta</taxon>
        <taxon>core chlorophytes</taxon>
        <taxon>Chlorophyceae</taxon>
        <taxon>CS clade</taxon>
        <taxon>Sphaeropleales</taxon>
        <taxon>Selenastraceae</taxon>
        <taxon>Raphidocelis</taxon>
    </lineage>
</organism>
<dbReference type="Pfam" id="PF13041">
    <property type="entry name" value="PPR_2"/>
    <property type="match status" value="3"/>
</dbReference>
<feature type="compositionally biased region" description="Pro residues" evidence="4">
    <location>
        <begin position="636"/>
        <end position="680"/>
    </location>
</feature>
<feature type="compositionally biased region" description="Gly residues" evidence="4">
    <location>
        <begin position="688"/>
        <end position="701"/>
    </location>
</feature>
<dbReference type="Pfam" id="PF01535">
    <property type="entry name" value="PPR"/>
    <property type="match status" value="1"/>
</dbReference>
<evidence type="ECO:0008006" key="7">
    <source>
        <dbReference type="Google" id="ProtNLM"/>
    </source>
</evidence>
<keyword evidence="2" id="KW-0677">Repeat</keyword>
<feature type="region of interest" description="Disordered" evidence="4">
    <location>
        <begin position="932"/>
        <end position="955"/>
    </location>
</feature>
<accession>A0A2V0P1D6</accession>
<dbReference type="NCBIfam" id="TIGR00756">
    <property type="entry name" value="PPR"/>
    <property type="match status" value="3"/>
</dbReference>
<comment type="similarity">
    <text evidence="1">Belongs to the PPR family. P subfamily.</text>
</comment>
<evidence type="ECO:0000256" key="4">
    <source>
        <dbReference type="SAM" id="MobiDB-lite"/>
    </source>
</evidence>
<feature type="compositionally biased region" description="Low complexity" evidence="4">
    <location>
        <begin position="119"/>
        <end position="139"/>
    </location>
</feature>
<evidence type="ECO:0000256" key="3">
    <source>
        <dbReference type="PROSITE-ProRule" id="PRU00708"/>
    </source>
</evidence>
<evidence type="ECO:0000256" key="2">
    <source>
        <dbReference type="ARBA" id="ARBA00022737"/>
    </source>
</evidence>
<keyword evidence="6" id="KW-1185">Reference proteome</keyword>
<feature type="compositionally biased region" description="Gly residues" evidence="4">
    <location>
        <begin position="932"/>
        <end position="953"/>
    </location>
</feature>
<dbReference type="PROSITE" id="PS51375">
    <property type="entry name" value="PPR"/>
    <property type="match status" value="4"/>
</dbReference>
<protein>
    <recommendedName>
        <fullName evidence="7">Pentacotripeptide-repeat region of PRORP domain-containing protein</fullName>
    </recommendedName>
</protein>